<organism evidence="1 2">
    <name type="scientific">Phlyctema vagabunda</name>
    <dbReference type="NCBI Taxonomy" id="108571"/>
    <lineage>
        <taxon>Eukaryota</taxon>
        <taxon>Fungi</taxon>
        <taxon>Dikarya</taxon>
        <taxon>Ascomycota</taxon>
        <taxon>Pezizomycotina</taxon>
        <taxon>Leotiomycetes</taxon>
        <taxon>Helotiales</taxon>
        <taxon>Dermateaceae</taxon>
        <taxon>Phlyctema</taxon>
    </lineage>
</organism>
<dbReference type="InterPro" id="IPR051678">
    <property type="entry name" value="AGP_Transferase"/>
</dbReference>
<dbReference type="EMBL" id="JBFCZG010000003">
    <property type="protein sequence ID" value="KAL3424202.1"/>
    <property type="molecule type" value="Genomic_DNA"/>
</dbReference>
<dbReference type="SUPFAM" id="SSF56112">
    <property type="entry name" value="Protein kinase-like (PK-like)"/>
    <property type="match status" value="1"/>
</dbReference>
<dbReference type="InterPro" id="IPR011009">
    <property type="entry name" value="Kinase-like_dom_sf"/>
</dbReference>
<dbReference type="Proteomes" id="UP001629113">
    <property type="component" value="Unassembled WGS sequence"/>
</dbReference>
<accession>A0ABR4PLI9</accession>
<evidence type="ECO:0000313" key="1">
    <source>
        <dbReference type="EMBL" id="KAL3424202.1"/>
    </source>
</evidence>
<gene>
    <name evidence="1" type="ORF">PVAG01_03483</name>
</gene>
<dbReference type="PANTHER" id="PTHR21310:SF37">
    <property type="entry name" value="AMINOGLYCOSIDE PHOSPHOTRANSFERASE DOMAIN-CONTAINING PROTEIN"/>
    <property type="match status" value="1"/>
</dbReference>
<keyword evidence="2" id="KW-1185">Reference proteome</keyword>
<reference evidence="1 2" key="1">
    <citation type="submission" date="2024-06" db="EMBL/GenBank/DDBJ databases">
        <title>Complete genome of Phlyctema vagabunda strain 19-DSS-EL-015.</title>
        <authorList>
            <person name="Fiorenzani C."/>
        </authorList>
    </citation>
    <scope>NUCLEOTIDE SEQUENCE [LARGE SCALE GENOMIC DNA]</scope>
    <source>
        <strain evidence="1 2">19-DSS-EL-015</strain>
    </source>
</reference>
<name>A0ABR4PLI9_9HELO</name>
<comment type="caution">
    <text evidence="1">The sequence shown here is derived from an EMBL/GenBank/DDBJ whole genome shotgun (WGS) entry which is preliminary data.</text>
</comment>
<protein>
    <submittedName>
        <fullName evidence="1">Phosphotransferase</fullName>
    </submittedName>
</protein>
<proteinExistence type="predicted"/>
<dbReference type="PANTHER" id="PTHR21310">
    <property type="entry name" value="AMINOGLYCOSIDE PHOSPHOTRANSFERASE-RELATED-RELATED"/>
    <property type="match status" value="1"/>
</dbReference>
<sequence>MEDAREDFDNLVWDMNEEDWEQVQPELRRRSTIHLVEALATEIFGRPSTWVTPMNIGGYNIVYRLSVEDLSHIVVRRPIPCYAQFPEEKTLIEAATARYVEKQTKIPIASVLSHGQSPEMGSYLIMKYVEHQQSMSTALNATNDDTDKTFILDPNLSEDFVEDLYRKVAICLLELSQHTFPRIGSLVESTEGSFSITTRPITRDMNDMLQLAGIPRSILPPREKTYGTADEYYTELADLHLAQLIFQHNDLVTSADDCRNKYVSRQIFRRLAREGKISSFGFQEDHWSAQSKTSTTRLAPAPSKTSVFRLYCDDFRAGNVLLDDRNNIAAIIDWEFTYAAPTQFSLDPPWWLVLDPPEMWEAGLEDWVEFYEPRMRIWLSAMQKAEAAADSRERSMEVPLSTYMRESWETGRFWLTYAARKSWAFDALYWKFLDERFFGTRRNGVARDELWKTRLHLLSEKDQIGMESFVERKMEEIKERKLVEWEPEDARRRLAEVLGG</sequence>
<evidence type="ECO:0000313" key="2">
    <source>
        <dbReference type="Proteomes" id="UP001629113"/>
    </source>
</evidence>